<proteinExistence type="predicted"/>
<dbReference type="InterPro" id="IPR043502">
    <property type="entry name" value="DNA/RNA_pol_sf"/>
</dbReference>
<protein>
    <recommendedName>
        <fullName evidence="3">Reverse transcriptase domain-containing protein</fullName>
    </recommendedName>
</protein>
<sequence>MLRNGSTWLRSSCSRSVGPTEAAEADDLFHFRKISVTRVTESKTSSRKMNMTTCLDADLYIKENAKPVFHPNRQVPFSAIQSVEEKLSSLKRIDVLQLVSYSKWTAPIAVERKRNGSVRLCVDYSTGLNTALKDDHHLLSVAEDVSLTLNGGTCFAKFNFSDAYLQVEVKREYI</sequence>
<dbReference type="PANTHER" id="PTHR37984">
    <property type="entry name" value="PROTEIN CBG26694"/>
    <property type="match status" value="1"/>
</dbReference>
<dbReference type="EMBL" id="CABIJS010000421">
    <property type="protein sequence ID" value="VUZ51076.1"/>
    <property type="molecule type" value="Genomic_DNA"/>
</dbReference>
<gene>
    <name evidence="1" type="ORF">WMSIL1_LOCUS9824</name>
</gene>
<keyword evidence="2" id="KW-1185">Reference proteome</keyword>
<dbReference type="InterPro" id="IPR050951">
    <property type="entry name" value="Retrovirus_Pol_polyprotein"/>
</dbReference>
<dbReference type="AlphaFoldDB" id="A0A564YV85"/>
<dbReference type="PANTHER" id="PTHR37984:SF5">
    <property type="entry name" value="PROTEIN NYNRIN-LIKE"/>
    <property type="match status" value="1"/>
</dbReference>
<evidence type="ECO:0000313" key="2">
    <source>
        <dbReference type="Proteomes" id="UP000321570"/>
    </source>
</evidence>
<dbReference type="Gene3D" id="3.10.10.10">
    <property type="entry name" value="HIV Type 1 Reverse Transcriptase, subunit A, domain 1"/>
    <property type="match status" value="1"/>
</dbReference>
<evidence type="ECO:0008006" key="3">
    <source>
        <dbReference type="Google" id="ProtNLM"/>
    </source>
</evidence>
<accession>A0A564YV85</accession>
<dbReference type="Proteomes" id="UP000321570">
    <property type="component" value="Unassembled WGS sequence"/>
</dbReference>
<dbReference type="SUPFAM" id="SSF56672">
    <property type="entry name" value="DNA/RNA polymerases"/>
    <property type="match status" value="1"/>
</dbReference>
<name>A0A564YV85_HYMDI</name>
<reference evidence="1 2" key="1">
    <citation type="submission" date="2019-07" db="EMBL/GenBank/DDBJ databases">
        <authorList>
            <person name="Jastrzebski P J."/>
            <person name="Paukszto L."/>
            <person name="Jastrzebski P J."/>
        </authorList>
    </citation>
    <scope>NUCLEOTIDE SEQUENCE [LARGE SCALE GENOMIC DNA]</scope>
    <source>
        <strain evidence="1 2">WMS-il1</strain>
    </source>
</reference>
<organism evidence="1 2">
    <name type="scientific">Hymenolepis diminuta</name>
    <name type="common">Rat tapeworm</name>
    <dbReference type="NCBI Taxonomy" id="6216"/>
    <lineage>
        <taxon>Eukaryota</taxon>
        <taxon>Metazoa</taxon>
        <taxon>Spiralia</taxon>
        <taxon>Lophotrochozoa</taxon>
        <taxon>Platyhelminthes</taxon>
        <taxon>Cestoda</taxon>
        <taxon>Eucestoda</taxon>
        <taxon>Cyclophyllidea</taxon>
        <taxon>Hymenolepididae</taxon>
        <taxon>Hymenolepis</taxon>
    </lineage>
</organism>
<dbReference type="Gene3D" id="3.30.70.270">
    <property type="match status" value="1"/>
</dbReference>
<evidence type="ECO:0000313" key="1">
    <source>
        <dbReference type="EMBL" id="VUZ51076.1"/>
    </source>
</evidence>
<dbReference type="InterPro" id="IPR043128">
    <property type="entry name" value="Rev_trsase/Diguanyl_cyclase"/>
</dbReference>